<dbReference type="EMBL" id="LGUT01002742">
    <property type="protein sequence ID" value="KOG86577.1"/>
    <property type="molecule type" value="Genomic_DNA"/>
</dbReference>
<evidence type="ECO:0000313" key="3">
    <source>
        <dbReference type="Proteomes" id="UP000037020"/>
    </source>
</evidence>
<evidence type="ECO:0000256" key="1">
    <source>
        <dbReference type="SAM" id="SignalP"/>
    </source>
</evidence>
<keyword evidence="3" id="KW-1185">Reference proteome</keyword>
<reference evidence="2 3" key="1">
    <citation type="submission" date="2015-07" db="EMBL/GenBank/DDBJ databases">
        <authorList>
            <person name="Ju K.-S."/>
            <person name="Doroghazi J.R."/>
            <person name="Metcalf W.W."/>
        </authorList>
    </citation>
    <scope>NUCLEOTIDE SEQUENCE [LARGE SCALE GENOMIC DNA]</scope>
    <source>
        <strain evidence="2 3">NRRL B-3589</strain>
    </source>
</reference>
<sequence length="197" mass="20517">MSRAASACSWSRCAWAFSASCFVGGLSSTRLSGLVAGVGARNSSGPRLPPDFLKESRRALASEGYAGIAFFTSPSVVAASISHLPATPLNSDSSRVALTILPPQVRKALPPSPSQGRRSSSMYVFRSSATFWILSAASWSLLPTSDALWGSTPLISSRSFSCGIDSKSRGAMKNSGAFWGARIGTWAGIGTVEGGMM</sequence>
<feature type="signal peptide" evidence="1">
    <location>
        <begin position="1"/>
        <end position="16"/>
    </location>
</feature>
<organism evidence="2 3">
    <name type="scientific">Streptomyces varsoviensis</name>
    <dbReference type="NCBI Taxonomy" id="67373"/>
    <lineage>
        <taxon>Bacteria</taxon>
        <taxon>Bacillati</taxon>
        <taxon>Actinomycetota</taxon>
        <taxon>Actinomycetes</taxon>
        <taxon>Kitasatosporales</taxon>
        <taxon>Streptomycetaceae</taxon>
        <taxon>Streptomyces</taxon>
    </lineage>
</organism>
<dbReference type="Proteomes" id="UP000037020">
    <property type="component" value="Unassembled WGS sequence"/>
</dbReference>
<proteinExistence type="predicted"/>
<feature type="chain" id="PRO_5047208848" description="Secreted protein" evidence="1">
    <location>
        <begin position="17"/>
        <end position="197"/>
    </location>
</feature>
<name>A0ABR5IZI5_9ACTN</name>
<comment type="caution">
    <text evidence="2">The sequence shown here is derived from an EMBL/GenBank/DDBJ whole genome shotgun (WGS) entry which is preliminary data.</text>
</comment>
<evidence type="ECO:0000313" key="2">
    <source>
        <dbReference type="EMBL" id="KOG86577.1"/>
    </source>
</evidence>
<keyword evidence="1" id="KW-0732">Signal</keyword>
<evidence type="ECO:0008006" key="4">
    <source>
        <dbReference type="Google" id="ProtNLM"/>
    </source>
</evidence>
<accession>A0ABR5IZI5</accession>
<protein>
    <recommendedName>
        <fullName evidence="4">Secreted protein</fullName>
    </recommendedName>
</protein>
<gene>
    <name evidence="2" type="ORF">ADK38_30260</name>
</gene>